<protein>
    <recommendedName>
        <fullName evidence="3">Disintegrin and metalloproteinase domain-containing protein B</fullName>
    </recommendedName>
</protein>
<dbReference type="SUPFAM" id="SSF57552">
    <property type="entry name" value="Blood coagulation inhibitor (disintegrin)"/>
    <property type="match status" value="1"/>
</dbReference>
<name>A0A1E3B583_ASPCR</name>
<dbReference type="FunFam" id="4.10.70.10:FF:000003">
    <property type="entry name" value="Disintegrin and metalloproteinase domain-containing protein 17"/>
    <property type="match status" value="1"/>
</dbReference>
<organism evidence="10 11">
    <name type="scientific">Aspergillus cristatus</name>
    <name type="common">Chinese Fuzhuan brick tea-fermentation fungus</name>
    <name type="synonym">Eurotium cristatum</name>
    <dbReference type="NCBI Taxonomy" id="573508"/>
    <lineage>
        <taxon>Eukaryota</taxon>
        <taxon>Fungi</taxon>
        <taxon>Dikarya</taxon>
        <taxon>Ascomycota</taxon>
        <taxon>Pezizomycotina</taxon>
        <taxon>Eurotiomycetes</taxon>
        <taxon>Eurotiomycetidae</taxon>
        <taxon>Eurotiales</taxon>
        <taxon>Aspergillaceae</taxon>
        <taxon>Aspergillus</taxon>
        <taxon>Aspergillus subgen. Aspergillus</taxon>
    </lineage>
</organism>
<dbReference type="GO" id="GO:0004222">
    <property type="term" value="F:metalloendopeptidase activity"/>
    <property type="evidence" value="ECO:0007669"/>
    <property type="project" value="InterPro"/>
</dbReference>
<feature type="region of interest" description="Disordered" evidence="5">
    <location>
        <begin position="660"/>
        <end position="689"/>
    </location>
</feature>
<evidence type="ECO:0000313" key="11">
    <source>
        <dbReference type="Proteomes" id="UP000094569"/>
    </source>
</evidence>
<feature type="binding site" evidence="4">
    <location>
        <position position="374"/>
    </location>
    <ligand>
        <name>Zn(2+)</name>
        <dbReference type="ChEBI" id="CHEBI:29105"/>
        <note>catalytic</note>
    </ligand>
</feature>
<evidence type="ECO:0000313" key="10">
    <source>
        <dbReference type="EMBL" id="ODM15586.1"/>
    </source>
</evidence>
<dbReference type="PANTHER" id="PTHR11905:SF222">
    <property type="entry name" value="ADAM FAMILY OF METALLOPROTEASE ADM-A (AFU_ORTHOLOGUE AFUA_6G14420)"/>
    <property type="match status" value="1"/>
</dbReference>
<dbReference type="EMBL" id="JXNT01000015">
    <property type="protein sequence ID" value="ODM15586.1"/>
    <property type="molecule type" value="Genomic_DNA"/>
</dbReference>
<feature type="signal peptide" evidence="7">
    <location>
        <begin position="1"/>
        <end position="22"/>
    </location>
</feature>
<dbReference type="VEuPathDB" id="FungiDB:SI65_08820"/>
<feature type="binding site" evidence="4">
    <location>
        <position position="364"/>
    </location>
    <ligand>
        <name>Zn(2+)</name>
        <dbReference type="ChEBI" id="CHEBI:29105"/>
        <note>catalytic</note>
    </ligand>
</feature>
<dbReference type="GO" id="GO:0006508">
    <property type="term" value="P:proteolysis"/>
    <property type="evidence" value="ECO:0007669"/>
    <property type="project" value="InterPro"/>
</dbReference>
<dbReference type="InterPro" id="IPR024079">
    <property type="entry name" value="MetalloPept_cat_dom_sf"/>
</dbReference>
<evidence type="ECO:0000256" key="1">
    <source>
        <dbReference type="ARBA" id="ARBA00023157"/>
    </source>
</evidence>
<evidence type="ECO:0000256" key="2">
    <source>
        <dbReference type="ARBA" id="ARBA00056552"/>
    </source>
</evidence>
<keyword evidence="6" id="KW-0472">Membrane</keyword>
<dbReference type="Pfam" id="PF00200">
    <property type="entry name" value="Disintegrin"/>
    <property type="match status" value="1"/>
</dbReference>
<dbReference type="STRING" id="573508.A0A1E3B583"/>
<dbReference type="CDD" id="cd12087">
    <property type="entry name" value="TM_EGFR-like"/>
    <property type="match status" value="1"/>
</dbReference>
<sequence>MRLQPILSLITCFVFFIGHVPAHSIRPRAPTKVANIENATIHTPSQRVTASTEFNLTFSLAGQPSEFRLSLEPNHDLLSQNLHTRHVDVNGEVLRTETSERAQHKIFKGKTLVRSAGGGWETAGWARAFVVRDGNDPLFQGAFSVFSQKYHIGIVSGQAGAPASERRMVVYHDFPGVPQTNVEVGALLGRPDTAIPFTKRQYLPDSTDLTDSIGSTSGCPTTRRVAVLGIATDCTYSAAFDSAEEVQQNLIGMANTASEVFESTFNVALAIRNLTITDSTCPSNTSNSIPWNVGCSAGDMDWRLQRFTAWRRTLGDRTNAYWTLMTGCPNGEQIGVSWTGELCDSQMGANVVARTENTWQVFAHESAHIFGAVHDCTADTCSSSEQCCPLSTSSCNADAQYLMNPVSTSSQSEFSPCTIGNICFMFGSSSIKTSCLVNSDNVPTLTIGQCGNGIVEAGEDCDCGEDDCGECCNGSTCRFREGAVCDDAAGLCCTNCPFLSADTVCRTSTGACDLSETCTGDSSACPSDRHVPDGDACGTESGLFCASGQCTNRDMQCRDQLSRNSTDITSCGGNSCSLRCSVGRSTDCMDIGQSVLDGTPCDGGLCQNGQCQTDEGSWVDEHRSLVIGLAAGVGGALVLAVLAVIILCCRSRRRKHGKKLSPAVSVTSVPDLPPPYSAREHGPGTVRYA</sequence>
<dbReference type="Gene3D" id="3.40.390.10">
    <property type="entry name" value="Collagenase (Catalytic Domain)"/>
    <property type="match status" value="1"/>
</dbReference>
<keyword evidence="6" id="KW-1133">Transmembrane helix</keyword>
<comment type="caution">
    <text evidence="10">The sequence shown here is derived from an EMBL/GenBank/DDBJ whole genome shotgun (WGS) entry which is preliminary data.</text>
</comment>
<evidence type="ECO:0000256" key="6">
    <source>
        <dbReference type="SAM" id="Phobius"/>
    </source>
</evidence>
<dbReference type="Pfam" id="PF13688">
    <property type="entry name" value="Reprolysin_5"/>
    <property type="match status" value="1"/>
</dbReference>
<evidence type="ECO:0000256" key="4">
    <source>
        <dbReference type="PROSITE-ProRule" id="PRU00276"/>
    </source>
</evidence>
<keyword evidence="6" id="KW-0812">Transmembrane</keyword>
<keyword evidence="1" id="KW-1015">Disulfide bond</keyword>
<evidence type="ECO:0000256" key="5">
    <source>
        <dbReference type="SAM" id="MobiDB-lite"/>
    </source>
</evidence>
<feature type="domain" description="Disintegrin" evidence="8">
    <location>
        <begin position="447"/>
        <end position="533"/>
    </location>
</feature>
<accession>A0A1E3B583</accession>
<dbReference type="GO" id="GO:0046872">
    <property type="term" value="F:metal ion binding"/>
    <property type="evidence" value="ECO:0007669"/>
    <property type="project" value="UniProtKB-KW"/>
</dbReference>
<comment type="caution">
    <text evidence="4">Lacks conserved residue(s) required for the propagation of feature annotation.</text>
</comment>
<dbReference type="SUPFAM" id="SSF55486">
    <property type="entry name" value="Metalloproteases ('zincins'), catalytic domain"/>
    <property type="match status" value="1"/>
</dbReference>
<proteinExistence type="predicted"/>
<dbReference type="Proteomes" id="UP000094569">
    <property type="component" value="Unassembled WGS sequence"/>
</dbReference>
<feature type="domain" description="Peptidase M12B" evidence="9">
    <location>
        <begin position="223"/>
        <end position="422"/>
    </location>
</feature>
<dbReference type="InterPro" id="IPR001590">
    <property type="entry name" value="Peptidase_M12B"/>
</dbReference>
<dbReference type="PROSITE" id="PS50214">
    <property type="entry name" value="DISINTEGRIN_2"/>
    <property type="match status" value="1"/>
</dbReference>
<keyword evidence="4" id="KW-0479">Metal-binding</keyword>
<dbReference type="PROSITE" id="PS50215">
    <property type="entry name" value="ADAM_MEPRO"/>
    <property type="match status" value="1"/>
</dbReference>
<feature type="binding site" evidence="4">
    <location>
        <position position="368"/>
    </location>
    <ligand>
        <name>Zn(2+)</name>
        <dbReference type="ChEBI" id="CHEBI:29105"/>
        <note>catalytic</note>
    </ligand>
</feature>
<evidence type="ECO:0000256" key="7">
    <source>
        <dbReference type="SAM" id="SignalP"/>
    </source>
</evidence>
<dbReference type="Gene3D" id="4.10.70.10">
    <property type="entry name" value="Disintegrin domain"/>
    <property type="match status" value="1"/>
</dbReference>
<dbReference type="InterPro" id="IPR036436">
    <property type="entry name" value="Disintegrin_dom_sf"/>
</dbReference>
<reference evidence="10 11" key="1">
    <citation type="journal article" date="2016" name="BMC Genomics">
        <title>Comparative genomic and transcriptomic analyses of the Fuzhuan brick tea-fermentation fungus Aspergillus cristatus.</title>
        <authorList>
            <person name="Ge Y."/>
            <person name="Wang Y."/>
            <person name="Liu Y."/>
            <person name="Tan Y."/>
            <person name="Ren X."/>
            <person name="Zhang X."/>
            <person name="Hyde K.D."/>
            <person name="Liu Y."/>
            <person name="Liu Z."/>
        </authorList>
    </citation>
    <scope>NUCLEOTIDE SEQUENCE [LARGE SCALE GENOMIC DNA]</scope>
    <source>
        <strain evidence="10 11">GZAAS20.1005</strain>
    </source>
</reference>
<dbReference type="AlphaFoldDB" id="A0A1E3B583"/>
<dbReference type="PANTHER" id="PTHR11905">
    <property type="entry name" value="ADAM A DISINTEGRIN AND METALLOPROTEASE DOMAIN"/>
    <property type="match status" value="1"/>
</dbReference>
<feature type="transmembrane region" description="Helical" evidence="6">
    <location>
        <begin position="625"/>
        <end position="649"/>
    </location>
</feature>
<dbReference type="OrthoDB" id="5951731at2759"/>
<keyword evidence="4" id="KW-0862">Zinc</keyword>
<evidence type="ECO:0000259" key="9">
    <source>
        <dbReference type="PROSITE" id="PS50215"/>
    </source>
</evidence>
<evidence type="ECO:0000259" key="8">
    <source>
        <dbReference type="PROSITE" id="PS50214"/>
    </source>
</evidence>
<comment type="function">
    <text evidence="2">Probable zinc protease.</text>
</comment>
<dbReference type="InterPro" id="IPR001762">
    <property type="entry name" value="Disintegrin_dom"/>
</dbReference>
<feature type="chain" id="PRO_5009123422" description="Disintegrin and metalloproteinase domain-containing protein B" evidence="7">
    <location>
        <begin position="23"/>
        <end position="689"/>
    </location>
</feature>
<keyword evidence="7" id="KW-0732">Signal</keyword>
<evidence type="ECO:0000256" key="3">
    <source>
        <dbReference type="ARBA" id="ARBA00074021"/>
    </source>
</evidence>
<gene>
    <name evidence="10" type="ORF">SI65_08820</name>
</gene>
<dbReference type="SMART" id="SM00050">
    <property type="entry name" value="DISIN"/>
    <property type="match status" value="1"/>
</dbReference>
<feature type="active site" evidence="4">
    <location>
        <position position="365"/>
    </location>
</feature>
<keyword evidence="11" id="KW-1185">Reference proteome</keyword>